<organism evidence="3 4">
    <name type="scientific">Corallococcus aberystwythensis</name>
    <dbReference type="NCBI Taxonomy" id="2316722"/>
    <lineage>
        <taxon>Bacteria</taxon>
        <taxon>Pseudomonadati</taxon>
        <taxon>Myxococcota</taxon>
        <taxon>Myxococcia</taxon>
        <taxon>Myxococcales</taxon>
        <taxon>Cystobacterineae</taxon>
        <taxon>Myxococcaceae</taxon>
        <taxon>Corallococcus</taxon>
    </lineage>
</organism>
<evidence type="ECO:0000313" key="3">
    <source>
        <dbReference type="EMBL" id="RKH55259.1"/>
    </source>
</evidence>
<protein>
    <submittedName>
        <fullName evidence="3">Uncharacterized protein</fullName>
    </submittedName>
</protein>
<feature type="region of interest" description="Disordered" evidence="1">
    <location>
        <begin position="25"/>
        <end position="49"/>
    </location>
</feature>
<dbReference type="RefSeq" id="WP_120560017.1">
    <property type="nucleotide sequence ID" value="NZ_RAWK01000341.1"/>
</dbReference>
<evidence type="ECO:0000256" key="2">
    <source>
        <dbReference type="SAM" id="SignalP"/>
    </source>
</evidence>
<keyword evidence="2" id="KW-0732">Signal</keyword>
<dbReference type="EMBL" id="RAWK01000341">
    <property type="protein sequence ID" value="RKH55259.1"/>
    <property type="molecule type" value="Genomic_DNA"/>
</dbReference>
<feature type="chain" id="PRO_5017407888" evidence="2">
    <location>
        <begin position="23"/>
        <end position="86"/>
    </location>
</feature>
<dbReference type="AlphaFoldDB" id="A0A3A8PGX0"/>
<keyword evidence="4" id="KW-1185">Reference proteome</keyword>
<dbReference type="PROSITE" id="PS51257">
    <property type="entry name" value="PROKAR_LIPOPROTEIN"/>
    <property type="match status" value="1"/>
</dbReference>
<evidence type="ECO:0000313" key="4">
    <source>
        <dbReference type="Proteomes" id="UP000267003"/>
    </source>
</evidence>
<name>A0A3A8PGX0_9BACT</name>
<comment type="caution">
    <text evidence="3">The sequence shown here is derived from an EMBL/GenBank/DDBJ whole genome shotgun (WGS) entry which is preliminary data.</text>
</comment>
<feature type="signal peptide" evidence="2">
    <location>
        <begin position="1"/>
        <end position="22"/>
    </location>
</feature>
<proteinExistence type="predicted"/>
<evidence type="ECO:0000256" key="1">
    <source>
        <dbReference type="SAM" id="MobiDB-lite"/>
    </source>
</evidence>
<dbReference type="Proteomes" id="UP000267003">
    <property type="component" value="Unassembled WGS sequence"/>
</dbReference>
<accession>A0A3A8PGX0</accession>
<reference evidence="4" key="1">
    <citation type="submission" date="2018-09" db="EMBL/GenBank/DDBJ databases">
        <authorList>
            <person name="Livingstone P.G."/>
            <person name="Whitworth D.E."/>
        </authorList>
    </citation>
    <scope>NUCLEOTIDE SEQUENCE [LARGE SCALE GENOMIC DNA]</scope>
    <source>
        <strain evidence="4">AB050A</strain>
    </source>
</reference>
<sequence length="86" mass="8840">MRRNWVVALASAGCLLAACGPADVPSPDSPLEEDRPGEAQDPAAEEPGAAEHDLTPCLSQCYATCVGNTPEVVACRLDCRDACPGG</sequence>
<dbReference type="OrthoDB" id="9905256at2"/>
<gene>
    <name evidence="3" type="ORF">D7W81_36610</name>
</gene>